<keyword evidence="2 3" id="KW-0808">Transferase</keyword>
<dbReference type="Proteomes" id="UP000245647">
    <property type="component" value="Unassembled WGS sequence"/>
</dbReference>
<name>A0A2U2PL95_9SPHI</name>
<evidence type="ECO:0000256" key="1">
    <source>
        <dbReference type="ARBA" id="ARBA00022676"/>
    </source>
</evidence>
<keyword evidence="1 3" id="KW-0328">Glycosyltransferase</keyword>
<dbReference type="AlphaFoldDB" id="A0A2U2PL95"/>
<comment type="caution">
    <text evidence="3">The sequence shown here is derived from an EMBL/GenBank/DDBJ whole genome shotgun (WGS) entry which is preliminary data.</text>
</comment>
<dbReference type="InterPro" id="IPR002516">
    <property type="entry name" value="Glyco_trans_11"/>
</dbReference>
<dbReference type="GO" id="GO:0008107">
    <property type="term" value="F:galactoside 2-alpha-L-fucosyltransferase activity"/>
    <property type="evidence" value="ECO:0007669"/>
    <property type="project" value="InterPro"/>
</dbReference>
<dbReference type="CDD" id="cd11301">
    <property type="entry name" value="Fut1_Fut2_like"/>
    <property type="match status" value="1"/>
</dbReference>
<keyword evidence="4" id="KW-1185">Reference proteome</keyword>
<dbReference type="PANTHER" id="PTHR11927">
    <property type="entry name" value="GALACTOSIDE 2-L-FUCOSYLTRANSFERASE"/>
    <property type="match status" value="1"/>
</dbReference>
<dbReference type="GO" id="GO:0005975">
    <property type="term" value="P:carbohydrate metabolic process"/>
    <property type="evidence" value="ECO:0007669"/>
    <property type="project" value="InterPro"/>
</dbReference>
<dbReference type="Pfam" id="PF01531">
    <property type="entry name" value="Glyco_transf_11"/>
    <property type="match status" value="1"/>
</dbReference>
<accession>A0A2U2PL95</accession>
<evidence type="ECO:0000313" key="3">
    <source>
        <dbReference type="EMBL" id="PWG82177.1"/>
    </source>
</evidence>
<gene>
    <name evidence="3" type="ORF">DDR33_03955</name>
</gene>
<evidence type="ECO:0000313" key="4">
    <source>
        <dbReference type="Proteomes" id="UP000245647"/>
    </source>
</evidence>
<evidence type="ECO:0000256" key="2">
    <source>
        <dbReference type="ARBA" id="ARBA00022679"/>
    </source>
</evidence>
<dbReference type="OrthoDB" id="9794601at2"/>
<sequence length="289" mass="34156">MIIPVITSGLGNQLFQYALAKQLSVLNNTQLYFDLRFYQTEYARETQRTFKLDKFNIQYSELNRPLEYGIKLTRAFPNRNVPLLFSYVREKHFHFDPDILELRSPCIFLMGYWQSEKYFHQAADQVRKELSFKNEPCEVFFRIKEQIINANNPVSLHIRRGDYVHHPVFSETFGFIGTDYYRMAISRMNSMVGECDFFIFTDDREWVEKEFPLPGNATYVTCTGPDADIDDLHLMTLCNHHIIANSSYSWWGAWLGNNADKCVIAPKHWYKNQPDWDIKDLVPDGWEQI</sequence>
<dbReference type="EMBL" id="QEAS01000002">
    <property type="protein sequence ID" value="PWG82177.1"/>
    <property type="molecule type" value="Genomic_DNA"/>
</dbReference>
<proteinExistence type="predicted"/>
<organism evidence="3 4">
    <name type="scientific">Pararcticibacter amylolyticus</name>
    <dbReference type="NCBI Taxonomy" id="2173175"/>
    <lineage>
        <taxon>Bacteria</taxon>
        <taxon>Pseudomonadati</taxon>
        <taxon>Bacteroidota</taxon>
        <taxon>Sphingobacteriia</taxon>
        <taxon>Sphingobacteriales</taxon>
        <taxon>Sphingobacteriaceae</taxon>
        <taxon>Pararcticibacter</taxon>
    </lineage>
</organism>
<dbReference type="PANTHER" id="PTHR11927:SF9">
    <property type="entry name" value="L-FUCOSYLTRANSFERASE"/>
    <property type="match status" value="1"/>
</dbReference>
<protein>
    <submittedName>
        <fullName evidence="3">Alpha-1,2-fucosyltransferase</fullName>
    </submittedName>
</protein>
<dbReference type="GO" id="GO:0016020">
    <property type="term" value="C:membrane"/>
    <property type="evidence" value="ECO:0007669"/>
    <property type="project" value="InterPro"/>
</dbReference>
<reference evidence="3 4" key="1">
    <citation type="submission" date="2018-04" db="EMBL/GenBank/DDBJ databases">
        <title>Pedobacter chongqingensis sp. nov., isolated from a rottenly hemp rope.</title>
        <authorList>
            <person name="Cai Y."/>
        </authorList>
    </citation>
    <scope>NUCLEOTIDE SEQUENCE [LARGE SCALE GENOMIC DNA]</scope>
    <source>
        <strain evidence="3 4">FJ4-8</strain>
    </source>
</reference>
<dbReference type="RefSeq" id="WP_109414455.1">
    <property type="nucleotide sequence ID" value="NZ_QEAS01000002.1"/>
</dbReference>